<dbReference type="GO" id="GO:0043565">
    <property type="term" value="F:sequence-specific DNA binding"/>
    <property type="evidence" value="ECO:0007669"/>
    <property type="project" value="TreeGrafter"/>
</dbReference>
<dbReference type="SUPFAM" id="SSF46785">
    <property type="entry name" value="Winged helix' DNA-binding domain"/>
    <property type="match status" value="1"/>
</dbReference>
<dbReference type="AlphaFoldDB" id="A0A291DY44"/>
<dbReference type="EMBL" id="CP023525">
    <property type="protein sequence ID" value="ATF92546.1"/>
    <property type="molecule type" value="Genomic_DNA"/>
</dbReference>
<feature type="domain" description="HTH lysR-type" evidence="5">
    <location>
        <begin position="12"/>
        <end position="67"/>
    </location>
</feature>
<dbReference type="PRINTS" id="PR00039">
    <property type="entry name" value="HTHLYSR"/>
</dbReference>
<dbReference type="FunFam" id="1.10.10.10:FF:000001">
    <property type="entry name" value="LysR family transcriptional regulator"/>
    <property type="match status" value="1"/>
</dbReference>
<accession>A0A291DY44</accession>
<gene>
    <name evidence="6" type="ORF">CO704_10825</name>
</gene>
<dbReference type="GO" id="GO:0006351">
    <property type="term" value="P:DNA-templated transcription"/>
    <property type="evidence" value="ECO:0007669"/>
    <property type="project" value="TreeGrafter"/>
</dbReference>
<dbReference type="SUPFAM" id="SSF53850">
    <property type="entry name" value="Periplasmic binding protein-like II"/>
    <property type="match status" value="1"/>
</dbReference>
<dbReference type="GO" id="GO:0003700">
    <property type="term" value="F:DNA-binding transcription factor activity"/>
    <property type="evidence" value="ECO:0007669"/>
    <property type="project" value="InterPro"/>
</dbReference>
<reference evidence="6 7" key="1">
    <citation type="submission" date="2017-09" db="EMBL/GenBank/DDBJ databases">
        <title>FDA dAtabase for Regulatory Grade micrObial Sequences (FDA-ARGOS): Supporting development and validation of Infectious Disease Dx tests.</title>
        <authorList>
            <person name="Minogue T."/>
            <person name="Wolcott M."/>
            <person name="Wasieloski L."/>
            <person name="Aguilar W."/>
            <person name="Moore D."/>
            <person name="Tallon L."/>
            <person name="Sadzewicz L."/>
            <person name="Ott S."/>
            <person name="Zhao X."/>
            <person name="Nagaraj S."/>
            <person name="Vavikolanu K."/>
            <person name="Aluvathingal J."/>
            <person name="Nadendla S."/>
            <person name="Sichtig H."/>
        </authorList>
    </citation>
    <scope>NUCLEOTIDE SEQUENCE [LARGE SCALE GENOMIC DNA]</scope>
    <source>
        <strain evidence="6 7">FDAARGOS_392</strain>
    </source>
</reference>
<sequence length="312" mass="35288">MKETLPKGSDRMELLQTFLRIVDAGSLSAAAVQLGTTQPTVSRRLQTLESWLGCRLLQRTTHVMNLTEDGHRFYRHARTLLDSWQEMEEDLLESADSPSGLLRVLVPHALGQDHLIPALNEYLTRYPRMNVEWTLHDRRPDFIAEGFDCAIQVGQISDPSVVSVLLAEIPRIVVAAPGLQPGSDEQDVSWLQTLPWLALNTFYRNEVALTNSNNNSLYRLPIEPRLSTDSLYAMRNALLCGMGVGIVSSWVVEEDLAAGRLIHMFPEWQAPELPINLVYPYARYYPARLLSFMQIMRTAFQGARGVMPRQIT</sequence>
<dbReference type="InterPro" id="IPR036390">
    <property type="entry name" value="WH_DNA-bd_sf"/>
</dbReference>
<dbReference type="Gene3D" id="1.10.10.10">
    <property type="entry name" value="Winged helix-like DNA-binding domain superfamily/Winged helix DNA-binding domain"/>
    <property type="match status" value="1"/>
</dbReference>
<proteinExistence type="inferred from homology"/>
<dbReference type="PANTHER" id="PTHR30537:SF5">
    <property type="entry name" value="HTH-TYPE TRANSCRIPTIONAL ACTIVATOR TTDR-RELATED"/>
    <property type="match status" value="1"/>
</dbReference>
<keyword evidence="4" id="KW-0804">Transcription</keyword>
<evidence type="ECO:0000313" key="6">
    <source>
        <dbReference type="EMBL" id="ATF92546.1"/>
    </source>
</evidence>
<evidence type="ECO:0000256" key="1">
    <source>
        <dbReference type="ARBA" id="ARBA00009437"/>
    </source>
</evidence>
<dbReference type="RefSeq" id="WP_096754075.1">
    <property type="nucleotide sequence ID" value="NZ_CP023525.1"/>
</dbReference>
<name>A0A291DY44_9ENTR</name>
<dbReference type="InterPro" id="IPR000847">
    <property type="entry name" value="LysR_HTH_N"/>
</dbReference>
<dbReference type="Pfam" id="PF00126">
    <property type="entry name" value="HTH_1"/>
    <property type="match status" value="1"/>
</dbReference>
<dbReference type="Pfam" id="PF03466">
    <property type="entry name" value="LysR_substrate"/>
    <property type="match status" value="1"/>
</dbReference>
<dbReference type="PANTHER" id="PTHR30537">
    <property type="entry name" value="HTH-TYPE TRANSCRIPTIONAL REGULATOR"/>
    <property type="match status" value="1"/>
</dbReference>
<evidence type="ECO:0000256" key="4">
    <source>
        <dbReference type="ARBA" id="ARBA00023163"/>
    </source>
</evidence>
<keyword evidence="2" id="KW-0805">Transcription regulation</keyword>
<dbReference type="InterPro" id="IPR005119">
    <property type="entry name" value="LysR_subst-bd"/>
</dbReference>
<evidence type="ECO:0000313" key="7">
    <source>
        <dbReference type="Proteomes" id="UP000217979"/>
    </source>
</evidence>
<organism evidence="6 7">
    <name type="scientific">Cedecea neteri</name>
    <dbReference type="NCBI Taxonomy" id="158822"/>
    <lineage>
        <taxon>Bacteria</taxon>
        <taxon>Pseudomonadati</taxon>
        <taxon>Pseudomonadota</taxon>
        <taxon>Gammaproteobacteria</taxon>
        <taxon>Enterobacterales</taxon>
        <taxon>Enterobacteriaceae</taxon>
        <taxon>Cedecea</taxon>
    </lineage>
</organism>
<evidence type="ECO:0000256" key="2">
    <source>
        <dbReference type="ARBA" id="ARBA00023015"/>
    </source>
</evidence>
<dbReference type="PROSITE" id="PS50931">
    <property type="entry name" value="HTH_LYSR"/>
    <property type="match status" value="1"/>
</dbReference>
<dbReference type="Gene3D" id="3.40.190.290">
    <property type="match status" value="1"/>
</dbReference>
<evidence type="ECO:0000259" key="5">
    <source>
        <dbReference type="PROSITE" id="PS50931"/>
    </source>
</evidence>
<dbReference type="InterPro" id="IPR058163">
    <property type="entry name" value="LysR-type_TF_proteobact-type"/>
</dbReference>
<keyword evidence="3" id="KW-0238">DNA-binding</keyword>
<protein>
    <submittedName>
        <fullName evidence="6">LysR family transcriptional regulator</fullName>
    </submittedName>
</protein>
<dbReference type="Proteomes" id="UP000217979">
    <property type="component" value="Chromosome"/>
</dbReference>
<dbReference type="CDD" id="cd08422">
    <property type="entry name" value="PBP2_CrgA_like"/>
    <property type="match status" value="1"/>
</dbReference>
<dbReference type="InterPro" id="IPR036388">
    <property type="entry name" value="WH-like_DNA-bd_sf"/>
</dbReference>
<evidence type="ECO:0000256" key="3">
    <source>
        <dbReference type="ARBA" id="ARBA00023125"/>
    </source>
</evidence>
<comment type="similarity">
    <text evidence="1">Belongs to the LysR transcriptional regulatory family.</text>
</comment>